<reference evidence="2 3" key="2">
    <citation type="submission" date="2014-05" db="EMBL/GenBank/DDBJ databases">
        <title>Draft genome sequence of Halobacillus karajensis HK-03.</title>
        <authorList>
            <person name="Khelaifia S."/>
            <person name="Croce O."/>
            <person name="Lagier J.C."/>
            <person name="Raoult D."/>
        </authorList>
    </citation>
    <scope>NUCLEOTIDE SEQUENCE [LARGE SCALE GENOMIC DNA]</scope>
    <source>
        <strain evidence="2 3">HD-03</strain>
    </source>
</reference>
<dbReference type="Pfam" id="PF08378">
    <property type="entry name" value="NERD"/>
    <property type="match status" value="1"/>
</dbReference>
<dbReference type="EMBL" id="CCDI010000003">
    <property type="protein sequence ID" value="CDQ24699.1"/>
    <property type="molecule type" value="Genomic_DNA"/>
</dbReference>
<dbReference type="InterPro" id="IPR011528">
    <property type="entry name" value="NERD"/>
</dbReference>
<keyword evidence="3" id="KW-1185">Reference proteome</keyword>
<reference evidence="3" key="1">
    <citation type="submission" date="2014-03" db="EMBL/GenBank/DDBJ databases">
        <authorList>
            <person name="Urmite Genomes U."/>
        </authorList>
    </citation>
    <scope>NUCLEOTIDE SEQUENCE [LARGE SCALE GENOMIC DNA]</scope>
    <source>
        <strain evidence="3">HD-03</strain>
    </source>
</reference>
<dbReference type="RefSeq" id="WP_035509727.1">
    <property type="nucleotide sequence ID" value="NZ_CCDH010000001.1"/>
</dbReference>
<name>A0A024P6Q1_9BACI</name>
<evidence type="ECO:0000313" key="2">
    <source>
        <dbReference type="EMBL" id="CDQ24699.1"/>
    </source>
</evidence>
<dbReference type="OrthoDB" id="2433183at2"/>
<evidence type="ECO:0000313" key="3">
    <source>
        <dbReference type="Proteomes" id="UP000028868"/>
    </source>
</evidence>
<organism evidence="2 3">
    <name type="scientific">Halobacillus karajensis</name>
    <dbReference type="NCBI Taxonomy" id="195088"/>
    <lineage>
        <taxon>Bacteria</taxon>
        <taxon>Bacillati</taxon>
        <taxon>Bacillota</taxon>
        <taxon>Bacilli</taxon>
        <taxon>Bacillales</taxon>
        <taxon>Bacillaceae</taxon>
        <taxon>Halobacillus</taxon>
    </lineage>
</organism>
<evidence type="ECO:0000259" key="1">
    <source>
        <dbReference type="Pfam" id="PF08378"/>
    </source>
</evidence>
<comment type="caution">
    <text evidence="2">The sequence shown here is derived from an EMBL/GenBank/DDBJ whole genome shotgun (WGS) entry which is preliminary data.</text>
</comment>
<accession>A0A024P6Q1</accession>
<gene>
    <name evidence="2" type="ORF">BN983_02994</name>
</gene>
<sequence length="302" mass="35778">MAQLIKLKDYISRYEVDIYQYPSQYIKLKNDHWKKAKINYEQGWIKEEMEQYSLSSVKKEENRKGWKNFFKKKQLEDVEQEETGLAAVPSSIEELKHDYLDGLIPFQLKWATTTLQEKSFASPFYKENTDLKYFLQRFPDTYLLMFSPIAQIKKAEVEIDHLLITPTGVDIISCVNHLNGGVIYPKDEMNWSIKEKGGHLHKIRNPQHSLRRTESFVKSVLNKYQLDFPCRKIILAKGLYFGSGNEPYQTDWIGKERYVDWFRKKRNMKAPLKHEQLKVAGALLKHCRTISVKRPEWDFDDD</sequence>
<dbReference type="AlphaFoldDB" id="A0A024P6Q1"/>
<proteinExistence type="predicted"/>
<protein>
    <recommendedName>
        <fullName evidence="1">NERD domain-containing protein</fullName>
    </recommendedName>
</protein>
<dbReference type="Proteomes" id="UP000028868">
    <property type="component" value="Unassembled WGS sequence"/>
</dbReference>
<feature type="domain" description="NERD" evidence="1">
    <location>
        <begin position="132"/>
        <end position="231"/>
    </location>
</feature>